<organism evidence="2 3">
    <name type="scientific">Sediminicoccus rosea</name>
    <dbReference type="NCBI Taxonomy" id="1225128"/>
    <lineage>
        <taxon>Bacteria</taxon>
        <taxon>Pseudomonadati</taxon>
        <taxon>Pseudomonadota</taxon>
        <taxon>Alphaproteobacteria</taxon>
        <taxon>Acetobacterales</taxon>
        <taxon>Roseomonadaceae</taxon>
        <taxon>Sediminicoccus</taxon>
    </lineage>
</organism>
<evidence type="ECO:0000313" key="2">
    <source>
        <dbReference type="EMBL" id="WPB84839.1"/>
    </source>
</evidence>
<keyword evidence="1" id="KW-0732">Signal</keyword>
<reference evidence="2 3" key="1">
    <citation type="submission" date="2023-11" db="EMBL/GenBank/DDBJ databases">
        <title>Arctic aerobic anoxygenic photoheterotroph Sediminicoccus rosea KRV36 adapts its photosynthesis to long days of polar summer.</title>
        <authorList>
            <person name="Tomasch J."/>
            <person name="Kopejtka K."/>
            <person name="Bily T."/>
            <person name="Gardiner A.T."/>
            <person name="Gardian Z."/>
            <person name="Shivaramu S."/>
            <person name="Koblizek M."/>
            <person name="Engelhardt F."/>
            <person name="Kaftan D."/>
        </authorList>
    </citation>
    <scope>NUCLEOTIDE SEQUENCE [LARGE SCALE GENOMIC DNA]</scope>
    <source>
        <strain evidence="2 3">R-30</strain>
    </source>
</reference>
<name>A0ABZ0PGG8_9PROT</name>
<dbReference type="InterPro" id="IPR021457">
    <property type="entry name" value="DUF3108"/>
</dbReference>
<proteinExistence type="predicted"/>
<dbReference type="Pfam" id="PF11306">
    <property type="entry name" value="DUF3108"/>
    <property type="match status" value="1"/>
</dbReference>
<protein>
    <submittedName>
        <fullName evidence="2">DUF3108 domain-containing protein</fullName>
    </submittedName>
</protein>
<dbReference type="RefSeq" id="WP_318648801.1">
    <property type="nucleotide sequence ID" value="NZ_CP137852.1"/>
</dbReference>
<feature type="chain" id="PRO_5045427435" evidence="1">
    <location>
        <begin position="19"/>
        <end position="255"/>
    </location>
</feature>
<evidence type="ECO:0000313" key="3">
    <source>
        <dbReference type="Proteomes" id="UP001305521"/>
    </source>
</evidence>
<dbReference type="EMBL" id="CP137852">
    <property type="protein sequence ID" value="WPB84839.1"/>
    <property type="molecule type" value="Genomic_DNA"/>
</dbReference>
<gene>
    <name evidence="2" type="ORF">R9Z33_22445</name>
</gene>
<accession>A0ABZ0PGG8</accession>
<keyword evidence="3" id="KW-1185">Reference proteome</keyword>
<feature type="signal peptide" evidence="1">
    <location>
        <begin position="1"/>
        <end position="18"/>
    </location>
</feature>
<dbReference type="Proteomes" id="UP001305521">
    <property type="component" value="Chromosome"/>
</dbReference>
<evidence type="ECO:0000256" key="1">
    <source>
        <dbReference type="SAM" id="SignalP"/>
    </source>
</evidence>
<sequence length="255" mass="28043">MFGRVVLTLLLLTAPASAERWRATYVITAAGITVADAEVRFTLGPAGTPYSIETRSRTRGVAAWLIRSETRALSEGVLRTGAAQPRRYQTEGTWRGMPRRTLLEYAPDGTARVAALEPLQDMERTPVPDDARRGHVDPLSAIVMLTAHVRETARCDVRARTFDGRRVTAFEVTTHPVVLASDRGLLRCDVESRPIAGIPLDRPIEDTSRPTRSSLVFGVPQPGAPAIPVQVEIASRWWGTIQASLVELTEERGQR</sequence>